<feature type="compositionally biased region" description="Acidic residues" evidence="4">
    <location>
        <begin position="138"/>
        <end position="151"/>
    </location>
</feature>
<feature type="compositionally biased region" description="Gly residues" evidence="4">
    <location>
        <begin position="216"/>
        <end position="240"/>
    </location>
</feature>
<accession>A0A8U7NB55</accession>
<evidence type="ECO:0000256" key="1">
    <source>
        <dbReference type="ARBA" id="ARBA00023002"/>
    </source>
</evidence>
<feature type="region of interest" description="Disordered" evidence="4">
    <location>
        <begin position="216"/>
        <end position="256"/>
    </location>
</feature>
<dbReference type="PANTHER" id="PTHR13847:SF287">
    <property type="entry name" value="FAD-DEPENDENT OXIDOREDUCTASE DOMAIN-CONTAINING PROTEIN 1"/>
    <property type="match status" value="1"/>
</dbReference>
<dbReference type="Gene3D" id="3.50.50.60">
    <property type="entry name" value="FAD/NAD(P)-binding domain"/>
    <property type="match status" value="1"/>
</dbReference>
<feature type="compositionally biased region" description="Gly residues" evidence="4">
    <location>
        <begin position="187"/>
        <end position="199"/>
    </location>
</feature>
<keyword evidence="7" id="KW-1185">Reference proteome</keyword>
<dbReference type="AlphaFoldDB" id="A0A8U7NB55"/>
<feature type="domain" description="FAD dependent oxidoreductase" evidence="5">
    <location>
        <begin position="314"/>
        <end position="625"/>
    </location>
</feature>
<dbReference type="SUPFAM" id="SSF51905">
    <property type="entry name" value="FAD/NAD(P)-binding domain"/>
    <property type="match status" value="1"/>
</dbReference>
<name>A0A8U7NB55_CORMO</name>
<organism evidence="6 7">
    <name type="scientific">Corvus moneduloides</name>
    <name type="common">New Caledonian crow</name>
    <dbReference type="NCBI Taxonomy" id="1196302"/>
    <lineage>
        <taxon>Eukaryota</taxon>
        <taxon>Metazoa</taxon>
        <taxon>Chordata</taxon>
        <taxon>Craniata</taxon>
        <taxon>Vertebrata</taxon>
        <taxon>Euteleostomi</taxon>
        <taxon>Archelosauria</taxon>
        <taxon>Archosauria</taxon>
        <taxon>Dinosauria</taxon>
        <taxon>Saurischia</taxon>
        <taxon>Theropoda</taxon>
        <taxon>Coelurosauria</taxon>
        <taxon>Aves</taxon>
        <taxon>Neognathae</taxon>
        <taxon>Neoaves</taxon>
        <taxon>Telluraves</taxon>
        <taxon>Australaves</taxon>
        <taxon>Passeriformes</taxon>
        <taxon>Corvoidea</taxon>
        <taxon>Corvidae</taxon>
        <taxon>Corvus</taxon>
    </lineage>
</organism>
<dbReference type="GO" id="GO:0016491">
    <property type="term" value="F:oxidoreductase activity"/>
    <property type="evidence" value="ECO:0007669"/>
    <property type="project" value="UniProtKB-KW"/>
</dbReference>
<keyword evidence="1" id="KW-0560">Oxidoreductase</keyword>
<dbReference type="GO" id="GO:0005739">
    <property type="term" value="C:mitochondrion"/>
    <property type="evidence" value="ECO:0007669"/>
    <property type="project" value="GOC"/>
</dbReference>
<dbReference type="Gene3D" id="3.30.9.10">
    <property type="entry name" value="D-Amino Acid Oxidase, subunit A, domain 2"/>
    <property type="match status" value="1"/>
</dbReference>
<dbReference type="GO" id="GO:0032981">
    <property type="term" value="P:mitochondrial respiratory chain complex I assembly"/>
    <property type="evidence" value="ECO:0007669"/>
    <property type="project" value="TreeGrafter"/>
</dbReference>
<dbReference type="Proteomes" id="UP000694553">
    <property type="component" value="Unassembled WGS sequence"/>
</dbReference>
<gene>
    <name evidence="6" type="primary">FOXRED1</name>
</gene>
<proteinExistence type="predicted"/>
<evidence type="ECO:0000313" key="7">
    <source>
        <dbReference type="Proteomes" id="UP000694553"/>
    </source>
</evidence>
<feature type="compositionally biased region" description="Acidic residues" evidence="4">
    <location>
        <begin position="115"/>
        <end position="124"/>
    </location>
</feature>
<evidence type="ECO:0000259" key="5">
    <source>
        <dbReference type="Pfam" id="PF01266"/>
    </source>
</evidence>
<dbReference type="Ensembl" id="ENSCMUT00000030574.1">
    <property type="protein sequence ID" value="ENSCMUP00000034814.1"/>
    <property type="gene ID" value="ENSCMUG00000017312.1"/>
</dbReference>
<feature type="compositionally biased region" description="Pro residues" evidence="4">
    <location>
        <begin position="170"/>
        <end position="179"/>
    </location>
</feature>
<reference evidence="6" key="2">
    <citation type="submission" date="2025-08" db="UniProtKB">
        <authorList>
            <consortium name="Ensembl"/>
        </authorList>
    </citation>
    <scope>IDENTIFICATION</scope>
</reference>
<sequence>MVPLTCAPSSRRASHPPPPSPGRHHSLRGVLVPCFPPPQAGGPSPRSPASYVGPPDLPSQVGAPIPTSPAMPLVSPILPPQADGSPPHGKWARPLPPHQVCDPYPTLRPPVPPDLQEDGADEGVDGGGGGGPAHALEAPEDEAALAEDGEEVEHGGGAGPGGAHTSLCPALPPEVPPPPRRWRDGGGRGAGRGAELRGGGGAMLRCGRALRVPGRGALGAGTPGRAPGWGGTPEPGGIPGWRGTPEPGGIPGWASGRPLRTAAPLSSDFFRELGQTLQRMGQTLRDQLPAAASGGRGWIPPGTHPHPRPPDEADVVVVGGGVVGWSVAYWLKVLEGRRRRHGMRVLVVERDPMYSRASTVLSVGGIRQQFSLRENIQMSRFSASFLRDINEHLGVPNEPPIDIQFQPSGYLFLASPQSAAALEATVQLQRDEGAQVTLLSPTQLKAKFPWINTEDVAVASYGLEDEGWFDPWTLLNAFRRKATSLGVQSCSGEVRAFVTSANHMMPPAPPSARIKYVHIYMPDSLEYQPVACAIVVNAAGAWAGKLLEADGLPRGLCRPPLPIQPRKRYVFSWHCRNGPGLSCPFLIDTSGAYFRRDGFAGNYLGGMSPSEEEEPDPSDLSVDHDYFQEQKQRRDPKAAFPALLEAGLWPPCLAAASSLRYAVAVLSLPAWTSGGFPVWIHLICPLGSVLVPAVPACCSREPGIGCPGVCEAFVPSLPGIPGHRCRVLPELAPERPLQPRGNHRTCPAHREPPAPLPAASGTAPEGKGPDSREGWGWVWDCLLLLP</sequence>
<reference evidence="7" key="1">
    <citation type="submission" date="2019-10" db="EMBL/GenBank/DDBJ databases">
        <title>Corvus moneduloides (New Caledonian crow) genome, bCorMon1, primary haplotype.</title>
        <authorList>
            <person name="Rutz C."/>
            <person name="Fungtammasan C."/>
            <person name="Mountcastle J."/>
            <person name="Formenti G."/>
            <person name="Chow W."/>
            <person name="Howe K."/>
            <person name="Steele M.P."/>
            <person name="Fernandes J."/>
            <person name="Gilbert M.T.P."/>
            <person name="Fedrigo O."/>
            <person name="Jarvis E.D."/>
            <person name="Gemmell N."/>
        </authorList>
    </citation>
    <scope>NUCLEOTIDE SEQUENCE [LARGE SCALE GENOMIC DNA]</scope>
</reference>
<dbReference type="InterPro" id="IPR036188">
    <property type="entry name" value="FAD/NAD-bd_sf"/>
</dbReference>
<evidence type="ECO:0000256" key="3">
    <source>
        <dbReference type="ARBA" id="ARBA00046185"/>
    </source>
</evidence>
<reference evidence="6" key="3">
    <citation type="submission" date="2025-09" db="UniProtKB">
        <authorList>
            <consortium name="Ensembl"/>
        </authorList>
    </citation>
    <scope>IDENTIFICATION</scope>
</reference>
<evidence type="ECO:0000256" key="4">
    <source>
        <dbReference type="SAM" id="MobiDB-lite"/>
    </source>
</evidence>
<protein>
    <recommendedName>
        <fullName evidence="2">FAD-dependent oxidoreductase domain-containing protein 1</fullName>
    </recommendedName>
</protein>
<dbReference type="PANTHER" id="PTHR13847">
    <property type="entry name" value="SARCOSINE DEHYDROGENASE-RELATED"/>
    <property type="match status" value="1"/>
</dbReference>
<feature type="region of interest" description="Disordered" evidence="4">
    <location>
        <begin position="738"/>
        <end position="772"/>
    </location>
</feature>
<dbReference type="InterPro" id="IPR006076">
    <property type="entry name" value="FAD-dep_OxRdtase"/>
</dbReference>
<comment type="function">
    <text evidence="3">Required for the assembly of the mitochondrial membrane respiratory chain NADH dehydrogenase (Complex I). Involved in mid-late stages of complex I assembly.</text>
</comment>
<evidence type="ECO:0000313" key="6">
    <source>
        <dbReference type="Ensembl" id="ENSCMUP00000034814.1"/>
    </source>
</evidence>
<feature type="region of interest" description="Disordered" evidence="4">
    <location>
        <begin position="1"/>
        <end position="199"/>
    </location>
</feature>
<evidence type="ECO:0000256" key="2">
    <source>
        <dbReference type="ARBA" id="ARBA00039785"/>
    </source>
</evidence>
<dbReference type="Pfam" id="PF01266">
    <property type="entry name" value="DAO"/>
    <property type="match status" value="1"/>
</dbReference>